<comment type="caution">
    <text evidence="6">The sequence shown here is derived from an EMBL/GenBank/DDBJ whole genome shotgun (WGS) entry which is preliminary data.</text>
</comment>
<dbReference type="EMBL" id="QFFZ01000102">
    <property type="protein sequence ID" value="TEB06380.1"/>
    <property type="molecule type" value="Genomic_DNA"/>
</dbReference>
<sequence length="410" mass="46527">MQKIMEAIECVLAFLRKIPLSNSSIKQYTIYLRSSIVPYCEANCIESFSDDEMQAYAEEQMSKAKNGEFSKSTMIHRRKAAALLADCMQGRELVWEQKSFKQRKLCDYFEEILADYSTHISKSLALRTIRRHICIIRQFLVFIEQNSMQNFNKLTSENVKDFIVNAAPNHKASISMLTGATRKFLSYLADTGLASINAEWNLINPAPRHRKLLPCFSDKETEAILDSVDRTTPIGKRDYAILMIALWTGLRGVDILDLKRSDIDWNRKVINVVQGKTVVGIQTELSPGVGNAIADYILNGRPETDSPYIFVRHRRPHDRLSDFTGNDIMVRSLCKAGISHEAWDGKSFHALRRTFGTRLVRAGVPIRSVGEMLGHANPNSAKRYVALDREGLRVCCLDISMFRTKKVGLL</sequence>
<accession>A0A4Y7RCC7</accession>
<dbReference type="InterPro" id="IPR010998">
    <property type="entry name" value="Integrase_recombinase_N"/>
</dbReference>
<dbReference type="PANTHER" id="PTHR30349:SF90">
    <property type="entry name" value="TYROSINE RECOMBINASE XERD"/>
    <property type="match status" value="1"/>
</dbReference>
<name>A0A4Y7RCC7_9FIRM</name>
<evidence type="ECO:0000313" key="7">
    <source>
        <dbReference type="Proteomes" id="UP000297597"/>
    </source>
</evidence>
<dbReference type="InterPro" id="IPR013762">
    <property type="entry name" value="Integrase-like_cat_sf"/>
</dbReference>
<feature type="domain" description="Core-binding (CB)" evidence="5">
    <location>
        <begin position="107"/>
        <end position="189"/>
    </location>
</feature>
<dbReference type="Pfam" id="PF00589">
    <property type="entry name" value="Phage_integrase"/>
    <property type="match status" value="1"/>
</dbReference>
<keyword evidence="1 3" id="KW-0238">DNA-binding</keyword>
<keyword evidence="2" id="KW-0233">DNA recombination</keyword>
<dbReference type="PANTHER" id="PTHR30349">
    <property type="entry name" value="PHAGE INTEGRASE-RELATED"/>
    <property type="match status" value="1"/>
</dbReference>
<proteinExistence type="predicted"/>
<dbReference type="CDD" id="cd01188">
    <property type="entry name" value="INT_RitA_C_like"/>
    <property type="match status" value="1"/>
</dbReference>
<dbReference type="GO" id="GO:0003677">
    <property type="term" value="F:DNA binding"/>
    <property type="evidence" value="ECO:0007669"/>
    <property type="project" value="UniProtKB-UniRule"/>
</dbReference>
<dbReference type="GO" id="GO:0015074">
    <property type="term" value="P:DNA integration"/>
    <property type="evidence" value="ECO:0007669"/>
    <property type="project" value="InterPro"/>
</dbReference>
<organism evidence="6 7">
    <name type="scientific">Pelotomaculum propionicicum</name>
    <dbReference type="NCBI Taxonomy" id="258475"/>
    <lineage>
        <taxon>Bacteria</taxon>
        <taxon>Bacillati</taxon>
        <taxon>Bacillota</taxon>
        <taxon>Clostridia</taxon>
        <taxon>Eubacteriales</taxon>
        <taxon>Desulfotomaculaceae</taxon>
        <taxon>Pelotomaculum</taxon>
    </lineage>
</organism>
<evidence type="ECO:0000313" key="6">
    <source>
        <dbReference type="EMBL" id="TEB06380.1"/>
    </source>
</evidence>
<dbReference type="GO" id="GO:0006310">
    <property type="term" value="P:DNA recombination"/>
    <property type="evidence" value="ECO:0007669"/>
    <property type="project" value="UniProtKB-KW"/>
</dbReference>
<dbReference type="Proteomes" id="UP000297597">
    <property type="component" value="Unassembled WGS sequence"/>
</dbReference>
<reference evidence="6 7" key="1">
    <citation type="journal article" date="2018" name="Environ. Microbiol.">
        <title>Novel energy conservation strategies and behaviour of Pelotomaculum schinkii driving syntrophic propionate catabolism.</title>
        <authorList>
            <person name="Hidalgo-Ahumada C.A.P."/>
            <person name="Nobu M.K."/>
            <person name="Narihiro T."/>
            <person name="Tamaki H."/>
            <person name="Liu W.T."/>
            <person name="Kamagata Y."/>
            <person name="Stams A.J.M."/>
            <person name="Imachi H."/>
            <person name="Sousa D.Z."/>
        </authorList>
    </citation>
    <scope>NUCLEOTIDE SEQUENCE [LARGE SCALE GENOMIC DNA]</scope>
    <source>
        <strain evidence="6 7">MGP</strain>
    </source>
</reference>
<dbReference type="OrthoDB" id="9785687at2"/>
<evidence type="ECO:0000256" key="2">
    <source>
        <dbReference type="ARBA" id="ARBA00023172"/>
    </source>
</evidence>
<evidence type="ECO:0000259" key="5">
    <source>
        <dbReference type="PROSITE" id="PS51900"/>
    </source>
</evidence>
<dbReference type="InterPro" id="IPR011010">
    <property type="entry name" value="DNA_brk_join_enz"/>
</dbReference>
<dbReference type="InterPro" id="IPR002104">
    <property type="entry name" value="Integrase_catalytic"/>
</dbReference>
<dbReference type="Gene3D" id="1.10.150.130">
    <property type="match status" value="1"/>
</dbReference>
<dbReference type="InterPro" id="IPR050090">
    <property type="entry name" value="Tyrosine_recombinase_XerCD"/>
</dbReference>
<dbReference type="InterPro" id="IPR044068">
    <property type="entry name" value="CB"/>
</dbReference>
<gene>
    <name evidence="6" type="primary">xerC_13</name>
    <name evidence="6" type="ORF">Pmgp_03764</name>
</gene>
<dbReference type="SUPFAM" id="SSF56349">
    <property type="entry name" value="DNA breaking-rejoining enzymes"/>
    <property type="match status" value="1"/>
</dbReference>
<evidence type="ECO:0000256" key="3">
    <source>
        <dbReference type="PROSITE-ProRule" id="PRU01248"/>
    </source>
</evidence>
<dbReference type="RefSeq" id="WP_134216189.1">
    <property type="nucleotide sequence ID" value="NZ_QFFZ01000102.1"/>
</dbReference>
<dbReference type="Gene3D" id="1.10.443.10">
    <property type="entry name" value="Intergrase catalytic core"/>
    <property type="match status" value="1"/>
</dbReference>
<evidence type="ECO:0000256" key="1">
    <source>
        <dbReference type="ARBA" id="ARBA00023125"/>
    </source>
</evidence>
<dbReference type="PROSITE" id="PS51898">
    <property type="entry name" value="TYR_RECOMBINASE"/>
    <property type="match status" value="1"/>
</dbReference>
<feature type="domain" description="Tyr recombinase" evidence="4">
    <location>
        <begin position="211"/>
        <end position="397"/>
    </location>
</feature>
<dbReference type="PROSITE" id="PS51900">
    <property type="entry name" value="CB"/>
    <property type="match status" value="1"/>
</dbReference>
<protein>
    <submittedName>
        <fullName evidence="6">Tyrosine recombinase XerC</fullName>
    </submittedName>
</protein>
<keyword evidence="7" id="KW-1185">Reference proteome</keyword>
<evidence type="ECO:0000259" key="4">
    <source>
        <dbReference type="PROSITE" id="PS51898"/>
    </source>
</evidence>
<dbReference type="AlphaFoldDB" id="A0A4Y7RCC7"/>